<dbReference type="PROSITE" id="PS50200">
    <property type="entry name" value="RA"/>
    <property type="match status" value="1"/>
</dbReference>
<accession>A0A7L2EF17</accession>
<feature type="domain" description="Arf-GAP" evidence="8">
    <location>
        <begin position="199"/>
        <end position="333"/>
    </location>
</feature>
<evidence type="ECO:0000256" key="3">
    <source>
        <dbReference type="ARBA" id="ARBA00022490"/>
    </source>
</evidence>
<dbReference type="GO" id="GO:0005802">
    <property type="term" value="C:trans-Golgi network"/>
    <property type="evidence" value="ECO:0007669"/>
    <property type="project" value="TreeGrafter"/>
</dbReference>
<dbReference type="GO" id="GO:0008360">
    <property type="term" value="P:regulation of cell shape"/>
    <property type="evidence" value="ECO:0007669"/>
    <property type="project" value="TreeGrafter"/>
</dbReference>
<keyword evidence="5" id="KW-0677">Repeat</keyword>
<feature type="non-terminal residue" evidence="11">
    <location>
        <position position="925"/>
    </location>
</feature>
<evidence type="ECO:0000259" key="8">
    <source>
        <dbReference type="PROSITE" id="PS50115"/>
    </source>
</evidence>
<dbReference type="Pfam" id="PF00788">
    <property type="entry name" value="RA"/>
    <property type="match status" value="1"/>
</dbReference>
<dbReference type="InterPro" id="IPR037278">
    <property type="entry name" value="ARFGAP/RecO"/>
</dbReference>
<protein>
    <submittedName>
        <fullName evidence="11">ARAP1 protein</fullName>
    </submittedName>
</protein>
<dbReference type="Pfam" id="PF00169">
    <property type="entry name" value="PH"/>
    <property type="match status" value="3"/>
</dbReference>
<keyword evidence="6" id="KW-0863">Zinc-finger</keyword>
<reference evidence="11 12" key="1">
    <citation type="submission" date="2019-09" db="EMBL/GenBank/DDBJ databases">
        <title>Bird 10,000 Genomes (B10K) Project - Family phase.</title>
        <authorList>
            <person name="Zhang G."/>
        </authorList>
    </citation>
    <scope>NUCLEOTIDE SEQUENCE [LARGE SCALE GENOMIC DNA]</scope>
    <source>
        <strain evidence="11">B10K-DU-011-42</strain>
        <tissue evidence="11">Muscle</tissue>
    </source>
</reference>
<evidence type="ECO:0000256" key="1">
    <source>
        <dbReference type="ARBA" id="ARBA00004496"/>
    </source>
</evidence>
<dbReference type="PROSITE" id="PS50238">
    <property type="entry name" value="RHOGAP"/>
    <property type="match status" value="1"/>
</dbReference>
<dbReference type="EMBL" id="VWYI01034327">
    <property type="protein sequence ID" value="NXQ60653.1"/>
    <property type="molecule type" value="Genomic_DNA"/>
</dbReference>
<evidence type="ECO:0000259" key="9">
    <source>
        <dbReference type="PROSITE" id="PS50200"/>
    </source>
</evidence>
<evidence type="ECO:0000256" key="6">
    <source>
        <dbReference type="PROSITE-ProRule" id="PRU00288"/>
    </source>
</evidence>
<dbReference type="GO" id="GO:0005096">
    <property type="term" value="F:GTPase activator activity"/>
    <property type="evidence" value="ECO:0007669"/>
    <property type="project" value="UniProtKB-KW"/>
</dbReference>
<dbReference type="PRINTS" id="PR00405">
    <property type="entry name" value="REVINTRACTNG"/>
</dbReference>
<dbReference type="SMART" id="SM00105">
    <property type="entry name" value="ArfGap"/>
    <property type="match status" value="1"/>
</dbReference>
<dbReference type="CDD" id="cd04385">
    <property type="entry name" value="RhoGAP_ARAP"/>
    <property type="match status" value="1"/>
</dbReference>
<dbReference type="GO" id="GO:0005547">
    <property type="term" value="F:phosphatidylinositol-3,4,5-trisphosphate binding"/>
    <property type="evidence" value="ECO:0007669"/>
    <property type="project" value="InterPro"/>
</dbReference>
<name>A0A7L2EF17_ANTMN</name>
<dbReference type="InterPro" id="IPR038508">
    <property type="entry name" value="ArfGAP_dom_sf"/>
</dbReference>
<feature type="domain" description="PH" evidence="7">
    <location>
        <begin position="113"/>
        <end position="202"/>
    </location>
</feature>
<dbReference type="Gene3D" id="1.10.555.10">
    <property type="entry name" value="Rho GTPase activation protein"/>
    <property type="match status" value="1"/>
</dbReference>
<evidence type="ECO:0000256" key="4">
    <source>
        <dbReference type="ARBA" id="ARBA00022553"/>
    </source>
</evidence>
<dbReference type="GO" id="GO:0007165">
    <property type="term" value="P:signal transduction"/>
    <property type="evidence" value="ECO:0007669"/>
    <property type="project" value="InterPro"/>
</dbReference>
<dbReference type="InterPro" id="IPR008936">
    <property type="entry name" value="Rho_GTPase_activation_prot"/>
</dbReference>
<dbReference type="SUPFAM" id="SSF57863">
    <property type="entry name" value="ArfGap/RecO-like zinc finger"/>
    <property type="match status" value="1"/>
</dbReference>
<dbReference type="Pfam" id="PF01412">
    <property type="entry name" value="ArfGap"/>
    <property type="match status" value="1"/>
</dbReference>
<evidence type="ECO:0000259" key="7">
    <source>
        <dbReference type="PROSITE" id="PS50003"/>
    </source>
</evidence>
<comment type="caution">
    <text evidence="11">The sequence shown here is derived from an EMBL/GenBank/DDBJ whole genome shotgun (WGS) entry which is preliminary data.</text>
</comment>
<comment type="subcellular location">
    <subcellularLocation>
        <location evidence="1">Cytoplasm</location>
    </subcellularLocation>
</comment>
<dbReference type="AlphaFoldDB" id="A0A7L2EF17"/>
<evidence type="ECO:0000256" key="5">
    <source>
        <dbReference type="ARBA" id="ARBA00022737"/>
    </source>
</evidence>
<keyword evidence="6" id="KW-0479">Metal-binding</keyword>
<feature type="domain" description="Rho-GAP" evidence="10">
    <location>
        <begin position="635"/>
        <end position="813"/>
    </location>
</feature>
<keyword evidence="2" id="KW-0343">GTPase activation</keyword>
<proteinExistence type="predicted"/>
<sequence length="925" mass="105134">IRAGWLDKNPPQGSYIYQKRWVKLDADYLRYFDSEKDTYSKRLIPVSSISRVSSIGDQKFEVVTNNRNFMFRAESDADRNKWIWTLQQIVEERKNKAPERTLMSLATNSATELANKSGFLELRGFKHKLFVVVAGDKVFLYKNAEDYRLGIGITYIEMNVGNVKEVDRRCFDLTTPYRIFSFSADSEQEKEEWVEAMQQSITEALSNLEVAERIWVVESNRFCADCGSPKPDWASINLCVVICKRCAGEHRGLGPGISKVRSLKMDKKVWTEELIKLFQQFGNVMANQFWAANVPPSEAISPSSGSHERRHFLIAKYREGKYRHYHPLFGNQEELDRALCAAVTTSDLAETQALLFCGASVTCDTGDPQCPTPLALAERSGQRLQMEFLFHNRTSVCFDGCCGVGRESSGWLLSALLCCAEFSRRWCTLQDGVLSYYENNRNAVPNGEIRMEEIVCLVNNPLHAHGTWHSCSGFHEGTFEVYTEADRLYLFGLESPDSAREWLKSIAKSFVHPHAEELLALDFERLGRLHYKGGLTLEHAQEGWFALVGSVLHVCSEDGRWQEPLQLRKLQELCEYTCPAGRTPWLGGRACPPNPALGHAGRTLYIQGERKLDFLGWVHAIQKAAGSSGDTLLGQQLTESDVPLLVDRCIDYITQCGMGLTSEGIYRKSGQNSKTTSLLEMLQQDARRVCLKEGEHQVDDVANTLKRFFRDLGDGLFTRQWAPDWLWATALEDEEAKVGKYQQLLAALPPVNQATLKALINHLFRIQCFSGENQMNTHNLAIVFGPTLFQTDGKDYKAGRVVEDLISHYVEIFNVALMASLPWQVTDQEMKKQQDEIIAIMKMREASASGTQQAGDFICTVYLEEKKAETEQHVKIPATMTAEELTFEILDRRKIVMKEKDYWSCFEVNEREEAERPLHYSEKVL</sequence>
<organism evidence="11 12">
    <name type="scientific">Anthoscopus minutus</name>
    <name type="common">Southern penduline-tit</name>
    <dbReference type="NCBI Taxonomy" id="156561"/>
    <lineage>
        <taxon>Eukaryota</taxon>
        <taxon>Metazoa</taxon>
        <taxon>Chordata</taxon>
        <taxon>Craniata</taxon>
        <taxon>Vertebrata</taxon>
        <taxon>Euteleostomi</taxon>
        <taxon>Archelosauria</taxon>
        <taxon>Archosauria</taxon>
        <taxon>Dinosauria</taxon>
        <taxon>Saurischia</taxon>
        <taxon>Theropoda</taxon>
        <taxon>Coelurosauria</taxon>
        <taxon>Aves</taxon>
        <taxon>Neognathae</taxon>
        <taxon>Neoaves</taxon>
        <taxon>Telluraves</taxon>
        <taxon>Australaves</taxon>
        <taxon>Passeriformes</taxon>
        <taxon>Paridae</taxon>
        <taxon>Anthoscopus</taxon>
    </lineage>
</organism>
<feature type="domain" description="Ras-associating" evidence="9">
    <location>
        <begin position="855"/>
        <end position="925"/>
    </location>
</feature>
<dbReference type="GO" id="GO:0005886">
    <property type="term" value="C:plasma membrane"/>
    <property type="evidence" value="ECO:0007669"/>
    <property type="project" value="TreeGrafter"/>
</dbReference>
<feature type="domain" description="PH" evidence="7">
    <location>
        <begin position="1"/>
        <end position="91"/>
    </location>
</feature>
<keyword evidence="3" id="KW-0963">Cytoplasm</keyword>
<dbReference type="InterPro" id="IPR037858">
    <property type="entry name" value="RhoGAP_ARAP"/>
</dbReference>
<dbReference type="Gene3D" id="2.30.29.30">
    <property type="entry name" value="Pleckstrin-homology domain (PH domain)/Phosphotyrosine-binding domain (PTB)"/>
    <property type="match status" value="3"/>
</dbReference>
<dbReference type="GO" id="GO:0008270">
    <property type="term" value="F:zinc ion binding"/>
    <property type="evidence" value="ECO:0007669"/>
    <property type="project" value="UniProtKB-KW"/>
</dbReference>
<evidence type="ECO:0000313" key="12">
    <source>
        <dbReference type="Proteomes" id="UP000554720"/>
    </source>
</evidence>
<feature type="non-terminal residue" evidence="11">
    <location>
        <position position="1"/>
    </location>
</feature>
<evidence type="ECO:0000313" key="11">
    <source>
        <dbReference type="EMBL" id="NXQ60653.1"/>
    </source>
</evidence>
<keyword evidence="12" id="KW-1185">Reference proteome</keyword>
<dbReference type="InterPro" id="IPR011993">
    <property type="entry name" value="PH-like_dom_sf"/>
</dbReference>
<dbReference type="OrthoDB" id="29546at2759"/>
<dbReference type="CDD" id="cd08837">
    <property type="entry name" value="ArfGap_ARAP"/>
    <property type="match status" value="1"/>
</dbReference>
<dbReference type="InterPro" id="IPR001164">
    <property type="entry name" value="ArfGAP_dom"/>
</dbReference>
<keyword evidence="4" id="KW-0597">Phosphoprotein</keyword>
<evidence type="ECO:0000256" key="2">
    <source>
        <dbReference type="ARBA" id="ARBA00022468"/>
    </source>
</evidence>
<dbReference type="PANTHER" id="PTHR45899">
    <property type="entry name" value="RHO GTPASE ACTIVATING PROTEIN AT 15B, ISOFORM C"/>
    <property type="match status" value="1"/>
</dbReference>
<dbReference type="SMART" id="SM00324">
    <property type="entry name" value="RhoGAP"/>
    <property type="match status" value="1"/>
</dbReference>
<dbReference type="FunFam" id="2.30.29.30:FF:000186">
    <property type="entry name" value="Arf-GAP with Rho-GAP domain, ANK repeat and PH domain-containing protein 1"/>
    <property type="match status" value="1"/>
</dbReference>
<evidence type="ECO:0000259" key="10">
    <source>
        <dbReference type="PROSITE" id="PS50238"/>
    </source>
</evidence>
<dbReference type="PROSITE" id="PS50115">
    <property type="entry name" value="ARFGAP"/>
    <property type="match status" value="1"/>
</dbReference>
<dbReference type="Gene3D" id="1.10.220.150">
    <property type="entry name" value="Arf GTPase activating protein"/>
    <property type="match status" value="1"/>
</dbReference>
<keyword evidence="6" id="KW-0862">Zinc</keyword>
<gene>
    <name evidence="11" type="primary">Arap1</name>
    <name evidence="11" type="ORF">ANTMIN_R03347</name>
</gene>
<dbReference type="SUPFAM" id="SSF50729">
    <property type="entry name" value="PH domain-like"/>
    <property type="match status" value="4"/>
</dbReference>
<dbReference type="InterPro" id="IPR001849">
    <property type="entry name" value="PH_domain"/>
</dbReference>
<dbReference type="Proteomes" id="UP000554720">
    <property type="component" value="Unassembled WGS sequence"/>
</dbReference>
<feature type="domain" description="PH" evidence="7">
    <location>
        <begin position="405"/>
        <end position="511"/>
    </location>
</feature>
<dbReference type="Pfam" id="PF00620">
    <property type="entry name" value="RhoGAP"/>
    <property type="match status" value="1"/>
</dbReference>
<dbReference type="SMART" id="SM00233">
    <property type="entry name" value="PH"/>
    <property type="match status" value="4"/>
</dbReference>
<dbReference type="Gene3D" id="3.10.20.90">
    <property type="entry name" value="Phosphatidylinositol 3-kinase Catalytic Subunit, Chain A, domain 1"/>
    <property type="match status" value="1"/>
</dbReference>
<dbReference type="SUPFAM" id="SSF48350">
    <property type="entry name" value="GTPase activation domain, GAP"/>
    <property type="match status" value="1"/>
</dbReference>
<dbReference type="InterPro" id="IPR000159">
    <property type="entry name" value="RA_dom"/>
</dbReference>
<dbReference type="InterPro" id="IPR052227">
    <property type="entry name" value="Arf-Rho-GAP_ANK-PH_domain"/>
</dbReference>
<dbReference type="CDD" id="cd13254">
    <property type="entry name" value="PH2_ARAP"/>
    <property type="match status" value="1"/>
</dbReference>
<dbReference type="PANTHER" id="PTHR45899:SF3">
    <property type="entry name" value="ARF-GAP WITH RHO-GAP DOMAIN, ANK REPEAT AND PH DOMAIN-CONTAINING PROTEIN 1"/>
    <property type="match status" value="1"/>
</dbReference>
<dbReference type="PROSITE" id="PS50003">
    <property type="entry name" value="PH_DOMAIN"/>
    <property type="match status" value="3"/>
</dbReference>
<dbReference type="InterPro" id="IPR000198">
    <property type="entry name" value="RhoGAP_dom"/>
</dbReference>